<evidence type="ECO:0000259" key="3">
    <source>
        <dbReference type="Pfam" id="PF03061"/>
    </source>
</evidence>
<feature type="domain" description="Thioesterase" evidence="3">
    <location>
        <begin position="53"/>
        <end position="127"/>
    </location>
</feature>
<dbReference type="Proteomes" id="UP000217763">
    <property type="component" value="Chromosome"/>
</dbReference>
<dbReference type="FunFam" id="3.10.129.10:FF:000022">
    <property type="entry name" value="Phenylacetic acid degradation protein"/>
    <property type="match status" value="1"/>
</dbReference>
<dbReference type="PANTHER" id="PTHR42856">
    <property type="entry name" value="ACYL-COENZYME A THIOESTERASE PAAI"/>
    <property type="match status" value="1"/>
</dbReference>
<reference evidence="5" key="1">
    <citation type="submission" date="2015-09" db="EMBL/GenBank/DDBJ databases">
        <authorList>
            <person name="Shao Z."/>
            <person name="Wang L."/>
        </authorList>
    </citation>
    <scope>NUCLEOTIDE SEQUENCE [LARGE SCALE GENOMIC DNA]</scope>
    <source>
        <strain evidence="5">F13-1</strain>
    </source>
</reference>
<evidence type="ECO:0000313" key="5">
    <source>
        <dbReference type="Proteomes" id="UP000217763"/>
    </source>
</evidence>
<dbReference type="RefSeq" id="WP_096779576.1">
    <property type="nucleotide sequence ID" value="NZ_CP012621.1"/>
</dbReference>
<dbReference type="Gene3D" id="3.10.129.10">
    <property type="entry name" value="Hotdog Thioesterase"/>
    <property type="match status" value="1"/>
</dbReference>
<name>A0A291HQT1_9GAMM</name>
<evidence type="ECO:0000256" key="1">
    <source>
        <dbReference type="ARBA" id="ARBA00008324"/>
    </source>
</evidence>
<protein>
    <submittedName>
        <fullName evidence="4">Phenylacetic acid degradation protein</fullName>
    </submittedName>
</protein>
<keyword evidence="2" id="KW-0378">Hydrolase</keyword>
<dbReference type="InterPro" id="IPR003736">
    <property type="entry name" value="PAAI_dom"/>
</dbReference>
<dbReference type="SUPFAM" id="SSF54637">
    <property type="entry name" value="Thioesterase/thiol ester dehydrase-isomerase"/>
    <property type="match status" value="1"/>
</dbReference>
<dbReference type="InterPro" id="IPR011973">
    <property type="entry name" value="PaaD"/>
</dbReference>
<dbReference type="AlphaFoldDB" id="A0A291HQT1"/>
<proteinExistence type="inferred from homology"/>
<dbReference type="PANTHER" id="PTHR42856:SF1">
    <property type="entry name" value="ACYL-COENZYME A THIOESTERASE PAAI"/>
    <property type="match status" value="1"/>
</dbReference>
<comment type="similarity">
    <text evidence="1">Belongs to the thioesterase PaaI family.</text>
</comment>
<dbReference type="EMBL" id="CP012621">
    <property type="protein sequence ID" value="ATG74586.1"/>
    <property type="molecule type" value="Genomic_DNA"/>
</dbReference>
<evidence type="ECO:0000313" key="4">
    <source>
        <dbReference type="EMBL" id="ATG74586.1"/>
    </source>
</evidence>
<accession>A0A291HQT1</accession>
<dbReference type="Pfam" id="PF03061">
    <property type="entry name" value="4HBT"/>
    <property type="match status" value="1"/>
</dbReference>
<gene>
    <name evidence="4" type="ORF">AN401_12595</name>
</gene>
<keyword evidence="5" id="KW-1185">Reference proteome</keyword>
<dbReference type="CDD" id="cd03443">
    <property type="entry name" value="PaaI_thioesterase"/>
    <property type="match status" value="1"/>
</dbReference>
<sequence length="148" mass="16319">MTERMEEDLARRCAEAMFANDACSQHLGLEIESVTVGAAVMTMRVQPWMLNGHGSIQGGILFTFADAAFAFACNGYNRVTIGQGCSIDYLKPAFAGECLRARAEERHRGGRTGTYDVQLENEAGEVLALFRGRSYQVKGTILKEEHHD</sequence>
<dbReference type="GO" id="GO:0016289">
    <property type="term" value="F:acyl-CoA hydrolase activity"/>
    <property type="evidence" value="ECO:0007669"/>
    <property type="project" value="UniProtKB-ARBA"/>
</dbReference>
<dbReference type="InterPro" id="IPR029069">
    <property type="entry name" value="HotDog_dom_sf"/>
</dbReference>
<dbReference type="NCBIfam" id="TIGR00369">
    <property type="entry name" value="unchar_dom_1"/>
    <property type="match status" value="1"/>
</dbReference>
<dbReference type="NCBIfam" id="TIGR02286">
    <property type="entry name" value="PaaD"/>
    <property type="match status" value="1"/>
</dbReference>
<organism evidence="4 5">
    <name type="scientific">Zobellella denitrificans</name>
    <dbReference type="NCBI Taxonomy" id="347534"/>
    <lineage>
        <taxon>Bacteria</taxon>
        <taxon>Pseudomonadati</taxon>
        <taxon>Pseudomonadota</taxon>
        <taxon>Gammaproteobacteria</taxon>
        <taxon>Aeromonadales</taxon>
        <taxon>Aeromonadaceae</taxon>
        <taxon>Zobellella</taxon>
    </lineage>
</organism>
<dbReference type="InterPro" id="IPR052723">
    <property type="entry name" value="Acyl-CoA_thioesterase_PaaI"/>
</dbReference>
<dbReference type="KEGG" id="zdf:AN401_12595"/>
<evidence type="ECO:0000256" key="2">
    <source>
        <dbReference type="ARBA" id="ARBA00022801"/>
    </source>
</evidence>
<dbReference type="InterPro" id="IPR006683">
    <property type="entry name" value="Thioestr_dom"/>
</dbReference>